<evidence type="ECO:0000256" key="1">
    <source>
        <dbReference type="ARBA" id="ARBA00004365"/>
    </source>
</evidence>
<keyword evidence="5 7" id="KW-0964">Secreted</keyword>
<sequence length="461" mass="47964">MSSFSSLNTALTGLYAQQRGLDVTGQNVANANTEGYTRQRVTMQSVGGTTAPAVWATQPKVGTGVDVTGVQRLRDSFLEARAQAEHGREGALTAEAEAYSRIEQAYGEPSDTGLQAQLTKLWQAFGDLKNVPDGQAQRQAVLRQAESVTDGVRRAADYMDTQWHVLREQVVTTVDTVNTVAANVADLNGAIRRATQAGLPANELADRRDQLVMQLADLTGAVARGGSEGTVDVYVGGQALVRGDSSTRMVVPAADGALDRLGDDVPVSWAGTEGSPVEVTAGRLGGELRALTTTIPGQSAQLDAVAASLRDSVNAAHATGYDATGAPGGAFFGGTSARDLTVAITDGARVAASSAPGARDGATADALAKLATRPEGPDAAYRALIVDLGTSAKAVNDRLEIQGTLTSRVDASREAQSGVNLDEEMVNLISYQHAYEGAARLMTAVDQVLDTLINRTGVVGR</sequence>
<dbReference type="RefSeq" id="WP_119952082.1">
    <property type="nucleotide sequence ID" value="NZ_QZEZ01000015.1"/>
</dbReference>
<comment type="caution">
    <text evidence="11">The sequence shown here is derived from an EMBL/GenBank/DDBJ whole genome shotgun (WGS) entry which is preliminary data.</text>
</comment>
<dbReference type="EMBL" id="QZEZ01000015">
    <property type="protein sequence ID" value="RJK92458.1"/>
    <property type="molecule type" value="Genomic_DNA"/>
</dbReference>
<evidence type="ECO:0000256" key="6">
    <source>
        <dbReference type="ARBA" id="ARBA00023143"/>
    </source>
</evidence>
<evidence type="ECO:0000256" key="5">
    <source>
        <dbReference type="ARBA" id="ARBA00022525"/>
    </source>
</evidence>
<gene>
    <name evidence="7 11" type="primary">flgK</name>
    <name evidence="11" type="ORF">D5H78_18965</name>
</gene>
<proteinExistence type="inferred from homology"/>
<dbReference type="PANTHER" id="PTHR30033">
    <property type="entry name" value="FLAGELLAR HOOK-ASSOCIATED PROTEIN 1"/>
    <property type="match status" value="1"/>
</dbReference>
<dbReference type="PANTHER" id="PTHR30033:SF1">
    <property type="entry name" value="FLAGELLAR HOOK-ASSOCIATED PROTEIN 1"/>
    <property type="match status" value="1"/>
</dbReference>
<dbReference type="GO" id="GO:0009424">
    <property type="term" value="C:bacterial-type flagellum hook"/>
    <property type="evidence" value="ECO:0007669"/>
    <property type="project" value="UniProtKB-UniRule"/>
</dbReference>
<comment type="subcellular location">
    <subcellularLocation>
        <location evidence="1 7">Bacterial flagellum</location>
    </subcellularLocation>
    <subcellularLocation>
        <location evidence="2 7">Secreted</location>
    </subcellularLocation>
</comment>
<keyword evidence="11" id="KW-0969">Cilium</keyword>
<evidence type="ECO:0000259" key="10">
    <source>
        <dbReference type="Pfam" id="PF22638"/>
    </source>
</evidence>
<dbReference type="PRINTS" id="PR01005">
    <property type="entry name" value="FLGHOOKAP1"/>
</dbReference>
<dbReference type="Pfam" id="PF06429">
    <property type="entry name" value="Flg_bbr_C"/>
    <property type="match status" value="1"/>
</dbReference>
<dbReference type="InterPro" id="IPR053927">
    <property type="entry name" value="FlgK_helical"/>
</dbReference>
<keyword evidence="12" id="KW-1185">Reference proteome</keyword>
<dbReference type="Pfam" id="PF00460">
    <property type="entry name" value="Flg_bb_rod"/>
    <property type="match status" value="1"/>
</dbReference>
<dbReference type="InterPro" id="IPR001444">
    <property type="entry name" value="Flag_bb_rod_N"/>
</dbReference>
<evidence type="ECO:0000259" key="9">
    <source>
        <dbReference type="Pfam" id="PF06429"/>
    </source>
</evidence>
<keyword evidence="11" id="KW-0282">Flagellum</keyword>
<dbReference type="InterPro" id="IPR002371">
    <property type="entry name" value="FlgK"/>
</dbReference>
<feature type="domain" description="Flagellar hook-associated protein FlgK helical" evidence="10">
    <location>
        <begin position="100"/>
        <end position="332"/>
    </location>
</feature>
<accession>A0A3A3YMX9</accession>
<evidence type="ECO:0000256" key="3">
    <source>
        <dbReference type="ARBA" id="ARBA00009677"/>
    </source>
</evidence>
<keyword evidence="6 7" id="KW-0975">Bacterial flagellum</keyword>
<evidence type="ECO:0000259" key="8">
    <source>
        <dbReference type="Pfam" id="PF00460"/>
    </source>
</evidence>
<dbReference type="Pfam" id="PF22638">
    <property type="entry name" value="FlgK_D1"/>
    <property type="match status" value="1"/>
</dbReference>
<dbReference type="GO" id="GO:0005576">
    <property type="term" value="C:extracellular region"/>
    <property type="evidence" value="ECO:0007669"/>
    <property type="project" value="UniProtKB-SubCell"/>
</dbReference>
<dbReference type="SUPFAM" id="SSF64518">
    <property type="entry name" value="Phase 1 flagellin"/>
    <property type="match status" value="1"/>
</dbReference>
<reference evidence="11 12" key="1">
    <citation type="submission" date="2018-09" db="EMBL/GenBank/DDBJ databases">
        <title>YIM 75000 draft genome.</title>
        <authorList>
            <person name="Tang S."/>
            <person name="Feng Y."/>
        </authorList>
    </citation>
    <scope>NUCLEOTIDE SEQUENCE [LARGE SCALE GENOMIC DNA]</scope>
    <source>
        <strain evidence="11 12">YIM 75000</strain>
    </source>
</reference>
<dbReference type="GO" id="GO:0005198">
    <property type="term" value="F:structural molecule activity"/>
    <property type="evidence" value="ECO:0007669"/>
    <property type="project" value="UniProtKB-UniRule"/>
</dbReference>
<dbReference type="NCBIfam" id="TIGR02492">
    <property type="entry name" value="flgK_ends"/>
    <property type="match status" value="1"/>
</dbReference>
<feature type="domain" description="Flagellar basal-body/hook protein C-terminal" evidence="9">
    <location>
        <begin position="416"/>
        <end position="454"/>
    </location>
</feature>
<evidence type="ECO:0000256" key="4">
    <source>
        <dbReference type="ARBA" id="ARBA00016244"/>
    </source>
</evidence>
<evidence type="ECO:0000313" key="12">
    <source>
        <dbReference type="Proteomes" id="UP000265614"/>
    </source>
</evidence>
<dbReference type="InterPro" id="IPR010930">
    <property type="entry name" value="Flg_bb/hook_C_dom"/>
</dbReference>
<keyword evidence="11" id="KW-0966">Cell projection</keyword>
<evidence type="ECO:0000256" key="7">
    <source>
        <dbReference type="RuleBase" id="RU362065"/>
    </source>
</evidence>
<dbReference type="GO" id="GO:0044780">
    <property type="term" value="P:bacterial-type flagellum assembly"/>
    <property type="evidence" value="ECO:0007669"/>
    <property type="project" value="InterPro"/>
</dbReference>
<comment type="similarity">
    <text evidence="3 7">Belongs to the flagella basal body rod proteins family.</text>
</comment>
<dbReference type="OrthoDB" id="9802553at2"/>
<protein>
    <recommendedName>
        <fullName evidence="4 7">Flagellar hook-associated protein 1</fullName>
        <shortName evidence="7">HAP1</shortName>
    </recommendedName>
</protein>
<evidence type="ECO:0000256" key="2">
    <source>
        <dbReference type="ARBA" id="ARBA00004613"/>
    </source>
</evidence>
<feature type="domain" description="Flagellar basal body rod protein N-terminal" evidence="8">
    <location>
        <begin position="7"/>
        <end position="37"/>
    </location>
</feature>
<name>A0A3A3YMX9_9ACTN</name>
<dbReference type="Proteomes" id="UP000265614">
    <property type="component" value="Unassembled WGS sequence"/>
</dbReference>
<evidence type="ECO:0000313" key="11">
    <source>
        <dbReference type="EMBL" id="RJK92458.1"/>
    </source>
</evidence>
<dbReference type="AlphaFoldDB" id="A0A3A3YMX9"/>
<organism evidence="11 12">
    <name type="scientific">Vallicoccus soli</name>
    <dbReference type="NCBI Taxonomy" id="2339232"/>
    <lineage>
        <taxon>Bacteria</taxon>
        <taxon>Bacillati</taxon>
        <taxon>Actinomycetota</taxon>
        <taxon>Actinomycetes</taxon>
        <taxon>Motilibacterales</taxon>
        <taxon>Vallicoccaceae</taxon>
        <taxon>Vallicoccus</taxon>
    </lineage>
</organism>